<evidence type="ECO:0000256" key="1">
    <source>
        <dbReference type="SAM" id="MobiDB-lite"/>
    </source>
</evidence>
<evidence type="ECO:0000313" key="3">
    <source>
        <dbReference type="Proteomes" id="UP001208570"/>
    </source>
</evidence>
<feature type="compositionally biased region" description="Polar residues" evidence="1">
    <location>
        <begin position="1"/>
        <end position="18"/>
    </location>
</feature>
<sequence>MLVPDSVTSPVSLSSLRSRTSDARNKMDQHKILLDRYLPLPVGPPNEVPYEVEYKFSELAERARRSDIPCRIPTKRFEENKLRFKILERPPTTRAMVERTHGYTSRFVDLRTRRPMGTAPDAMTSSIHAPHGDGARGNDDSMARNVAATGRSASSWRLMKRWRHLNAMKETRRR</sequence>
<reference evidence="2" key="1">
    <citation type="journal article" date="2023" name="Mol. Biol. Evol.">
        <title>Third-Generation Sequencing Reveals the Adaptive Role of the Epigenome in Three Deep-Sea Polychaetes.</title>
        <authorList>
            <person name="Perez M."/>
            <person name="Aroh O."/>
            <person name="Sun Y."/>
            <person name="Lan Y."/>
            <person name="Juniper S.K."/>
            <person name="Young C.R."/>
            <person name="Angers B."/>
            <person name="Qian P.Y."/>
        </authorList>
    </citation>
    <scope>NUCLEOTIDE SEQUENCE</scope>
    <source>
        <strain evidence="2">P08H-3</strain>
    </source>
</reference>
<keyword evidence="3" id="KW-1185">Reference proteome</keyword>
<feature type="compositionally biased region" description="Basic and acidic residues" evidence="1">
    <location>
        <begin position="130"/>
        <end position="142"/>
    </location>
</feature>
<dbReference type="Proteomes" id="UP001208570">
    <property type="component" value="Unassembled WGS sequence"/>
</dbReference>
<gene>
    <name evidence="2" type="ORF">LSH36_690g03076</name>
</gene>
<feature type="region of interest" description="Disordered" evidence="1">
    <location>
        <begin position="119"/>
        <end position="142"/>
    </location>
</feature>
<organism evidence="2 3">
    <name type="scientific">Paralvinella palmiformis</name>
    <dbReference type="NCBI Taxonomy" id="53620"/>
    <lineage>
        <taxon>Eukaryota</taxon>
        <taxon>Metazoa</taxon>
        <taxon>Spiralia</taxon>
        <taxon>Lophotrochozoa</taxon>
        <taxon>Annelida</taxon>
        <taxon>Polychaeta</taxon>
        <taxon>Sedentaria</taxon>
        <taxon>Canalipalpata</taxon>
        <taxon>Terebellida</taxon>
        <taxon>Terebelliformia</taxon>
        <taxon>Alvinellidae</taxon>
        <taxon>Paralvinella</taxon>
    </lineage>
</organism>
<comment type="caution">
    <text evidence="2">The sequence shown here is derived from an EMBL/GenBank/DDBJ whole genome shotgun (WGS) entry which is preliminary data.</text>
</comment>
<dbReference type="AlphaFoldDB" id="A0AAD9MTX6"/>
<feature type="region of interest" description="Disordered" evidence="1">
    <location>
        <begin position="1"/>
        <end position="24"/>
    </location>
</feature>
<proteinExistence type="predicted"/>
<accession>A0AAD9MTX6</accession>
<dbReference type="EMBL" id="JAODUP010000690">
    <property type="protein sequence ID" value="KAK2145285.1"/>
    <property type="molecule type" value="Genomic_DNA"/>
</dbReference>
<evidence type="ECO:0000313" key="2">
    <source>
        <dbReference type="EMBL" id="KAK2145285.1"/>
    </source>
</evidence>
<protein>
    <submittedName>
        <fullName evidence="2">Uncharacterized protein</fullName>
    </submittedName>
</protein>
<name>A0AAD9MTX6_9ANNE</name>